<keyword evidence="1" id="KW-0479">Metal-binding</keyword>
<dbReference type="GO" id="GO:0006568">
    <property type="term" value="P:L-tryptophan metabolic process"/>
    <property type="evidence" value="ECO:0007669"/>
    <property type="project" value="UniProtKB-ARBA"/>
</dbReference>
<dbReference type="GO" id="GO:0016702">
    <property type="term" value="F:oxidoreductase activity, acting on single donors with incorporation of molecular oxygen, incorporation of two atoms of oxygen"/>
    <property type="evidence" value="ECO:0007669"/>
    <property type="project" value="UniProtKB-ARBA"/>
</dbReference>
<dbReference type="EMBL" id="MNAD01000753">
    <property type="protein sequence ID" value="OJT10667.1"/>
    <property type="molecule type" value="Genomic_DNA"/>
</dbReference>
<reference evidence="3 4" key="1">
    <citation type="submission" date="2016-10" db="EMBL/GenBank/DDBJ databases">
        <title>Genome sequence of the basidiomycete white-rot fungus Trametes pubescens.</title>
        <authorList>
            <person name="Makela M.R."/>
            <person name="Granchi Z."/>
            <person name="Peng M."/>
            <person name="De Vries R.P."/>
            <person name="Grigoriev I."/>
            <person name="Riley R."/>
            <person name="Hilden K."/>
        </authorList>
    </citation>
    <scope>NUCLEOTIDE SEQUENCE [LARGE SCALE GENOMIC DNA]</scope>
    <source>
        <strain evidence="3 4">FBCC735</strain>
    </source>
</reference>
<sequence>MKYTVLSVAAEMRGTEMLQIFERFMNLPCLNERSAIATVTRDLERLVTVIDEMSTILQGARENIDPHTFY</sequence>
<dbReference type="Proteomes" id="UP000184267">
    <property type="component" value="Unassembled WGS sequence"/>
</dbReference>
<dbReference type="GO" id="GO:0020037">
    <property type="term" value="F:heme binding"/>
    <property type="evidence" value="ECO:0007669"/>
    <property type="project" value="InterPro"/>
</dbReference>
<dbReference type="AlphaFoldDB" id="A0A1M2VSV0"/>
<dbReference type="Gene3D" id="1.20.58.480">
    <property type="match status" value="1"/>
</dbReference>
<evidence type="ECO:0000256" key="2">
    <source>
        <dbReference type="ARBA" id="ARBA00023004"/>
    </source>
</evidence>
<protein>
    <submittedName>
        <fullName evidence="3">Uncharacterized protein</fullName>
    </submittedName>
</protein>
<accession>A0A1M2VSV0</accession>
<keyword evidence="4" id="KW-1185">Reference proteome</keyword>
<dbReference type="GO" id="GO:0046872">
    <property type="term" value="F:metal ion binding"/>
    <property type="evidence" value="ECO:0007669"/>
    <property type="project" value="UniProtKB-KW"/>
</dbReference>
<name>A0A1M2VSV0_TRAPU</name>
<evidence type="ECO:0000256" key="1">
    <source>
        <dbReference type="ARBA" id="ARBA00022723"/>
    </source>
</evidence>
<keyword evidence="2" id="KW-0408">Iron</keyword>
<dbReference type="Pfam" id="PF01231">
    <property type="entry name" value="IDO"/>
    <property type="match status" value="1"/>
</dbReference>
<dbReference type="InterPro" id="IPR000898">
    <property type="entry name" value="Indolamine_dOase"/>
</dbReference>
<organism evidence="3 4">
    <name type="scientific">Trametes pubescens</name>
    <name type="common">White-rot fungus</name>
    <dbReference type="NCBI Taxonomy" id="154538"/>
    <lineage>
        <taxon>Eukaryota</taxon>
        <taxon>Fungi</taxon>
        <taxon>Dikarya</taxon>
        <taxon>Basidiomycota</taxon>
        <taxon>Agaricomycotina</taxon>
        <taxon>Agaricomycetes</taxon>
        <taxon>Polyporales</taxon>
        <taxon>Polyporaceae</taxon>
        <taxon>Trametes</taxon>
    </lineage>
</organism>
<dbReference type="OrthoDB" id="540174at2759"/>
<proteinExistence type="predicted"/>
<comment type="caution">
    <text evidence="3">The sequence shown here is derived from an EMBL/GenBank/DDBJ whole genome shotgun (WGS) entry which is preliminary data.</text>
</comment>
<evidence type="ECO:0000313" key="3">
    <source>
        <dbReference type="EMBL" id="OJT10667.1"/>
    </source>
</evidence>
<evidence type="ECO:0000313" key="4">
    <source>
        <dbReference type="Proteomes" id="UP000184267"/>
    </source>
</evidence>
<gene>
    <name evidence="3" type="ORF">TRAPUB_12813</name>
</gene>
<dbReference type="STRING" id="154538.A0A1M2VSV0"/>